<evidence type="ECO:0000259" key="7">
    <source>
        <dbReference type="Pfam" id="PF05699"/>
    </source>
</evidence>
<gene>
    <name evidence="8" type="ORF">KQP761_LOCUS15939</name>
</gene>
<comment type="caution">
    <text evidence="8">The sequence shown here is derived from an EMBL/GenBank/DDBJ whole genome shotgun (WGS) entry which is preliminary data.</text>
</comment>
<evidence type="ECO:0000313" key="9">
    <source>
        <dbReference type="Proteomes" id="UP000663834"/>
    </source>
</evidence>
<evidence type="ECO:0000256" key="3">
    <source>
        <dbReference type="ARBA" id="ARBA00022771"/>
    </source>
</evidence>
<dbReference type="PANTHER" id="PTHR46481:SF10">
    <property type="entry name" value="ZINC FINGER BED DOMAIN-CONTAINING PROTEIN 39"/>
    <property type="match status" value="1"/>
</dbReference>
<keyword evidence="2" id="KW-0479">Metal-binding</keyword>
<protein>
    <recommendedName>
        <fullName evidence="7">HAT C-terminal dimerisation domain-containing protein</fullName>
    </recommendedName>
</protein>
<accession>A0A815UNG8</accession>
<reference evidence="8" key="1">
    <citation type="submission" date="2021-02" db="EMBL/GenBank/DDBJ databases">
        <authorList>
            <person name="Nowell W R."/>
        </authorList>
    </citation>
    <scope>NUCLEOTIDE SEQUENCE</scope>
</reference>
<feature type="region of interest" description="Disordered" evidence="6">
    <location>
        <begin position="1"/>
        <end position="127"/>
    </location>
</feature>
<dbReference type="OrthoDB" id="6619611at2759"/>
<dbReference type="GO" id="GO:0005634">
    <property type="term" value="C:nucleus"/>
    <property type="evidence" value="ECO:0007669"/>
    <property type="project" value="UniProtKB-SubCell"/>
</dbReference>
<dbReference type="InterPro" id="IPR052035">
    <property type="entry name" value="ZnF_BED_domain_contain"/>
</dbReference>
<feature type="domain" description="HAT C-terminal dimerisation" evidence="7">
    <location>
        <begin position="789"/>
        <end position="849"/>
    </location>
</feature>
<comment type="subcellular location">
    <subcellularLocation>
        <location evidence="1">Nucleus</location>
    </subcellularLocation>
</comment>
<evidence type="ECO:0000256" key="4">
    <source>
        <dbReference type="ARBA" id="ARBA00022833"/>
    </source>
</evidence>
<evidence type="ECO:0000256" key="2">
    <source>
        <dbReference type="ARBA" id="ARBA00022723"/>
    </source>
</evidence>
<dbReference type="AlphaFoldDB" id="A0A815UNG8"/>
<proteinExistence type="predicted"/>
<dbReference type="GO" id="GO:0046983">
    <property type="term" value="F:protein dimerization activity"/>
    <property type="evidence" value="ECO:0007669"/>
    <property type="project" value="InterPro"/>
</dbReference>
<keyword evidence="3" id="KW-0863">Zinc-finger</keyword>
<organism evidence="8 9">
    <name type="scientific">Rotaria magnacalcarata</name>
    <dbReference type="NCBI Taxonomy" id="392030"/>
    <lineage>
        <taxon>Eukaryota</taxon>
        <taxon>Metazoa</taxon>
        <taxon>Spiralia</taxon>
        <taxon>Gnathifera</taxon>
        <taxon>Rotifera</taxon>
        <taxon>Eurotatoria</taxon>
        <taxon>Bdelloidea</taxon>
        <taxon>Philodinida</taxon>
        <taxon>Philodinidae</taxon>
        <taxon>Rotaria</taxon>
    </lineage>
</organism>
<dbReference type="GO" id="GO:0008270">
    <property type="term" value="F:zinc ion binding"/>
    <property type="evidence" value="ECO:0007669"/>
    <property type="project" value="UniProtKB-KW"/>
</dbReference>
<dbReference type="EMBL" id="CAJNOW010007899">
    <property type="protein sequence ID" value="CAF1525223.1"/>
    <property type="molecule type" value="Genomic_DNA"/>
</dbReference>
<dbReference type="InterPro" id="IPR012337">
    <property type="entry name" value="RNaseH-like_sf"/>
</dbReference>
<dbReference type="PANTHER" id="PTHR46481">
    <property type="entry name" value="ZINC FINGER BED DOMAIN-CONTAINING PROTEIN 4"/>
    <property type="match status" value="1"/>
</dbReference>
<dbReference type="SUPFAM" id="SSF53098">
    <property type="entry name" value="Ribonuclease H-like"/>
    <property type="match status" value="1"/>
</dbReference>
<keyword evidence="5" id="KW-0539">Nucleus</keyword>
<feature type="compositionally biased region" description="Polar residues" evidence="6">
    <location>
        <begin position="35"/>
        <end position="47"/>
    </location>
</feature>
<name>A0A815UNG8_9BILA</name>
<sequence>MSSTPSYSVDSDCSSSDTRYRSLSLSNSSRASDSGIQQTFSPRSQTPKAKRKNVSNRSMPYVSPVLSRANQSENSTITVVNNNQDLGGNIGQSLNNMHTSNITSQQNQPKQEQNPFEISSDDENEVDVDKENKLSSTHMSAINFMNYFTQHEKNKFKCNICLEMKTTNGSSKFNLCRHLVIRHQINIGTNVSCNMKTKNSSTSHSVINKQRREEIDRLLLNCVIHGALPYNHFNHPWYDGLFENLQPGYRAPDRRTLHKRIQSQYREYINELKQLIPKDRPIAFTTDVWKSPTRDHYICLTAHLFDDEIKPVSILLSFRRLIGRKLSKNLNEYIAYELNRFGLKDCFYAGITTDNGSDIKAATELGEFGPRFLCIAHTLNLVVNHALCIWKKPNENGHPFKLYEMNVEVEVEDDLTDDFDDEIINVEQEIYLIDLNDDLTDDFDDEIINVEQEIYLIDLNGDKQSNETNNLIASSDIDVLPTTATTDVLEDEFISDSEESDDSSVDLPSSMDQENKQLLKLLHKTHALMVRTRKLVKIMRNIGQIDQYVRNHHNGPNNGFVVDIRIRWNSTFYMLKRLIDHQIVVKSIFIHKFSDINADQRRSLANVYLDHENWDILQALHDLLAPLEFATRSLSGKHYATLALAYTTINILRNGLKPKANDSYFLVFLKKSLLSQFDLYFDVKMNKTQKELMLVASYLDPESHQQLCQEDKTAAKVLLPIFMKRELQSSVTSSTPISSISVNTIQTLTDKLKIMVGMSTNVKSLKTLTIEEELILCGRAIQSFTGDFSSFWLQYRERFSRLYRVAQRVNIIPATSVPSESIFSIAGYVARKQRTSLSSTSLRHLMVLKESHRLDALRKISRGSTY</sequence>
<evidence type="ECO:0000256" key="1">
    <source>
        <dbReference type="ARBA" id="ARBA00004123"/>
    </source>
</evidence>
<evidence type="ECO:0000313" key="8">
    <source>
        <dbReference type="EMBL" id="CAF1525223.1"/>
    </source>
</evidence>
<feature type="compositionally biased region" description="Polar residues" evidence="6">
    <location>
        <begin position="68"/>
        <end position="117"/>
    </location>
</feature>
<evidence type="ECO:0000256" key="6">
    <source>
        <dbReference type="SAM" id="MobiDB-lite"/>
    </source>
</evidence>
<dbReference type="InterPro" id="IPR008906">
    <property type="entry name" value="HATC_C_dom"/>
</dbReference>
<dbReference type="Proteomes" id="UP000663834">
    <property type="component" value="Unassembled WGS sequence"/>
</dbReference>
<keyword evidence="4" id="KW-0862">Zinc</keyword>
<feature type="compositionally biased region" description="Low complexity" evidence="6">
    <location>
        <begin position="1"/>
        <end position="34"/>
    </location>
</feature>
<dbReference type="Pfam" id="PF05699">
    <property type="entry name" value="Dimer_Tnp_hAT"/>
    <property type="match status" value="1"/>
</dbReference>
<evidence type="ECO:0000256" key="5">
    <source>
        <dbReference type="ARBA" id="ARBA00023242"/>
    </source>
</evidence>